<gene>
    <name evidence="1" type="ORF">CABS02_14946</name>
</gene>
<protein>
    <submittedName>
        <fullName evidence="1">Major facilitator superfamily transporter</fullName>
    </submittedName>
</protein>
<evidence type="ECO:0000313" key="1">
    <source>
        <dbReference type="EMBL" id="KAI3529008.1"/>
    </source>
</evidence>
<sequence>MAAFRGGQDVANLGLALFLIDFIIEPLIWGHTSEVYGRRILMIDTLGLSSNLNLSAAQASGILTVMISQLLSTFGSSPYLADSPRSAQAVQSAGSGMIRDLLDVAFPMFTTKMY</sequence>
<dbReference type="EMBL" id="SDAQ01000238">
    <property type="protein sequence ID" value="KAI3529008.1"/>
    <property type="molecule type" value="Genomic_DNA"/>
</dbReference>
<keyword evidence="2" id="KW-1185">Reference proteome</keyword>
<organism evidence="1 2">
    <name type="scientific">Colletotrichum abscissum</name>
    <dbReference type="NCBI Taxonomy" id="1671311"/>
    <lineage>
        <taxon>Eukaryota</taxon>
        <taxon>Fungi</taxon>
        <taxon>Dikarya</taxon>
        <taxon>Ascomycota</taxon>
        <taxon>Pezizomycotina</taxon>
        <taxon>Sordariomycetes</taxon>
        <taxon>Hypocreomycetidae</taxon>
        <taxon>Glomerellales</taxon>
        <taxon>Glomerellaceae</taxon>
        <taxon>Colletotrichum</taxon>
        <taxon>Colletotrichum acutatum species complex</taxon>
    </lineage>
</organism>
<dbReference type="Proteomes" id="UP001056436">
    <property type="component" value="Unassembled WGS sequence"/>
</dbReference>
<dbReference type="InterPro" id="IPR036259">
    <property type="entry name" value="MFS_trans_sf"/>
</dbReference>
<accession>A0A9Q0AVN8</accession>
<dbReference type="AlphaFoldDB" id="A0A9Q0AVN8"/>
<reference evidence="1" key="1">
    <citation type="submission" date="2019-01" db="EMBL/GenBank/DDBJ databases">
        <title>Colletotrichum abscissum LGMF1257.</title>
        <authorList>
            <person name="Baroncelli R."/>
        </authorList>
    </citation>
    <scope>NUCLEOTIDE SEQUENCE</scope>
    <source>
        <strain evidence="1">Ca142</strain>
    </source>
</reference>
<proteinExistence type="predicted"/>
<evidence type="ECO:0000313" key="2">
    <source>
        <dbReference type="Proteomes" id="UP001056436"/>
    </source>
</evidence>
<name>A0A9Q0AVN8_9PEZI</name>
<dbReference type="SUPFAM" id="SSF103473">
    <property type="entry name" value="MFS general substrate transporter"/>
    <property type="match status" value="1"/>
</dbReference>
<comment type="caution">
    <text evidence="1">The sequence shown here is derived from an EMBL/GenBank/DDBJ whole genome shotgun (WGS) entry which is preliminary data.</text>
</comment>